<feature type="transmembrane region" description="Helical" evidence="6">
    <location>
        <begin position="180"/>
        <end position="202"/>
    </location>
</feature>
<evidence type="ECO:0000256" key="3">
    <source>
        <dbReference type="ARBA" id="ARBA00022692"/>
    </source>
</evidence>
<keyword evidence="4 6" id="KW-1133">Transmembrane helix</keyword>
<evidence type="ECO:0000313" key="8">
    <source>
        <dbReference type="Proteomes" id="UP000770717"/>
    </source>
</evidence>
<feature type="transmembrane region" description="Helical" evidence="6">
    <location>
        <begin position="125"/>
        <end position="148"/>
    </location>
</feature>
<dbReference type="AlphaFoldDB" id="A0A8J6EDC8"/>
<comment type="caution">
    <text evidence="7">The sequence shown here is derived from an EMBL/GenBank/DDBJ whole genome shotgun (WGS) entry which is preliminary data.</text>
</comment>
<dbReference type="OrthoDB" id="10071849at2759"/>
<feature type="transmembrane region" description="Helical" evidence="6">
    <location>
        <begin position="84"/>
        <end position="105"/>
    </location>
</feature>
<gene>
    <name evidence="7" type="ORF">GDO78_015772</name>
</gene>
<dbReference type="Pfam" id="PF04103">
    <property type="entry name" value="CD20"/>
    <property type="match status" value="1"/>
</dbReference>
<comment type="subcellular location">
    <subcellularLocation>
        <location evidence="1">Membrane</location>
        <topology evidence="1">Multi-pass membrane protein</topology>
    </subcellularLocation>
</comment>
<dbReference type="EMBL" id="WNTK01001676">
    <property type="protein sequence ID" value="KAG9467013.1"/>
    <property type="molecule type" value="Genomic_DNA"/>
</dbReference>
<dbReference type="EMBL" id="WNTK01001676">
    <property type="protein sequence ID" value="KAG9467012.1"/>
    <property type="molecule type" value="Genomic_DNA"/>
</dbReference>
<feature type="transmembrane region" description="Helical" evidence="6">
    <location>
        <begin position="58"/>
        <end position="77"/>
    </location>
</feature>
<keyword evidence="3 6" id="KW-0812">Transmembrane</keyword>
<reference evidence="7" key="1">
    <citation type="thesis" date="2020" institute="ProQuest LLC" country="789 East Eisenhower Parkway, Ann Arbor, MI, USA">
        <title>Comparative Genomics and Chromosome Evolution.</title>
        <authorList>
            <person name="Mudd A.B."/>
        </authorList>
    </citation>
    <scope>NUCLEOTIDE SEQUENCE</scope>
    <source>
        <strain evidence="7">HN-11 Male</strain>
        <tissue evidence="7">Kidney and liver</tissue>
    </source>
</reference>
<dbReference type="PANTHER" id="PTHR23320">
    <property type="entry name" value="MEMBRANE-SPANNING 4-DOMAINS SUBFAMILY A MS4A -RELATED"/>
    <property type="match status" value="1"/>
</dbReference>
<dbReference type="GO" id="GO:0016020">
    <property type="term" value="C:membrane"/>
    <property type="evidence" value="ECO:0007669"/>
    <property type="project" value="UniProtKB-SubCell"/>
</dbReference>
<comment type="similarity">
    <text evidence="2">Belongs to the MS4A family.</text>
</comment>
<evidence type="ECO:0008006" key="9">
    <source>
        <dbReference type="Google" id="ProtNLM"/>
    </source>
</evidence>
<accession>A0A8J6EDC8</accession>
<dbReference type="PANTHER" id="PTHR23320:SF128">
    <property type="entry name" value="MEMBRANE-SPANNING 4-DOMAINS SUBFAMILY A MEMBER 4A"/>
    <property type="match status" value="1"/>
</dbReference>
<dbReference type="Proteomes" id="UP000770717">
    <property type="component" value="Unassembled WGS sequence"/>
</dbReference>
<evidence type="ECO:0000256" key="2">
    <source>
        <dbReference type="ARBA" id="ARBA00009565"/>
    </source>
</evidence>
<dbReference type="EMBL" id="WNTK01001676">
    <property type="protein sequence ID" value="KAG9467011.1"/>
    <property type="molecule type" value="Genomic_DNA"/>
</dbReference>
<organism evidence="7 8">
    <name type="scientific">Eleutherodactylus coqui</name>
    <name type="common">Puerto Rican coqui</name>
    <dbReference type="NCBI Taxonomy" id="57060"/>
    <lineage>
        <taxon>Eukaryota</taxon>
        <taxon>Metazoa</taxon>
        <taxon>Chordata</taxon>
        <taxon>Craniata</taxon>
        <taxon>Vertebrata</taxon>
        <taxon>Euteleostomi</taxon>
        <taxon>Amphibia</taxon>
        <taxon>Batrachia</taxon>
        <taxon>Anura</taxon>
        <taxon>Neobatrachia</taxon>
        <taxon>Hyloidea</taxon>
        <taxon>Eleutherodactylidae</taxon>
        <taxon>Eleutherodactylinae</taxon>
        <taxon>Eleutherodactylus</taxon>
        <taxon>Eleutherodactylus</taxon>
    </lineage>
</organism>
<evidence type="ECO:0000256" key="5">
    <source>
        <dbReference type="ARBA" id="ARBA00023136"/>
    </source>
</evidence>
<protein>
    <recommendedName>
        <fullName evidence="9">Membrane-spanning 4-domains subfamily A member 4A-like</fullName>
    </recommendedName>
</protein>
<proteinExistence type="inferred from homology"/>
<sequence length="249" mass="26744">MSPVVPDAGGFVVISQVRPQNDQSNRPEGQSCNAPARMPKPIVTFYRGEPEVLGTTQIFSGILLISIGIVCTILSGMKRYYIDIVVISGVTIWSGILFIISGSLSVAASVKPTVGKVTSSLVMNIFSSLAAACGIIIVSIEISVSLAYPTGVLMHLYCAHYNNDMQCLGQFTPCTADTGILSFMLMLFTLMFCISISISVFGCKSVCRTAFQEVNVVIYQTTSFNTPDASREAPPDYTTAVMCDVKTQT</sequence>
<evidence type="ECO:0000256" key="4">
    <source>
        <dbReference type="ARBA" id="ARBA00022989"/>
    </source>
</evidence>
<dbReference type="EMBL" id="WNTK01001676">
    <property type="protein sequence ID" value="KAG9467014.1"/>
    <property type="molecule type" value="Genomic_DNA"/>
</dbReference>
<evidence type="ECO:0000256" key="1">
    <source>
        <dbReference type="ARBA" id="ARBA00004141"/>
    </source>
</evidence>
<dbReference type="InterPro" id="IPR030417">
    <property type="entry name" value="MS4A"/>
</dbReference>
<keyword evidence="8" id="KW-1185">Reference proteome</keyword>
<dbReference type="InterPro" id="IPR007237">
    <property type="entry name" value="CD20-like"/>
</dbReference>
<keyword evidence="5 6" id="KW-0472">Membrane</keyword>
<evidence type="ECO:0000256" key="6">
    <source>
        <dbReference type="SAM" id="Phobius"/>
    </source>
</evidence>
<evidence type="ECO:0000313" key="7">
    <source>
        <dbReference type="EMBL" id="KAG9467011.1"/>
    </source>
</evidence>
<name>A0A8J6EDC8_ELECQ</name>